<feature type="region of interest" description="Disordered" evidence="1">
    <location>
        <begin position="87"/>
        <end position="123"/>
    </location>
</feature>
<dbReference type="Pfam" id="PF18404">
    <property type="entry name" value="Glyco_transf_24"/>
    <property type="match status" value="1"/>
</dbReference>
<dbReference type="Proteomes" id="UP001357485">
    <property type="component" value="Unassembled WGS sequence"/>
</dbReference>
<feature type="region of interest" description="Disordered" evidence="1">
    <location>
        <begin position="131"/>
        <end position="150"/>
    </location>
</feature>
<feature type="domain" description="Glucosyltransferase 24 catalytic" evidence="2">
    <location>
        <begin position="1"/>
        <end position="52"/>
    </location>
</feature>
<evidence type="ECO:0000313" key="4">
    <source>
        <dbReference type="Proteomes" id="UP001357485"/>
    </source>
</evidence>
<dbReference type="InterPro" id="IPR009448">
    <property type="entry name" value="UDP-g_GGtrans"/>
</dbReference>
<gene>
    <name evidence="3" type="primary">KRE5</name>
    <name evidence="3" type="ORF">LTR16_006499</name>
</gene>
<dbReference type="EMBL" id="JAVRRA010009432">
    <property type="protein sequence ID" value="KAK5248350.1"/>
    <property type="molecule type" value="Genomic_DNA"/>
</dbReference>
<name>A0ABR0LVS9_9PEZI</name>
<protein>
    <submittedName>
        <fullName evidence="3">Killer toxin resistant protein</fullName>
    </submittedName>
</protein>
<evidence type="ECO:0000256" key="1">
    <source>
        <dbReference type="SAM" id="MobiDB-lite"/>
    </source>
</evidence>
<evidence type="ECO:0000313" key="3">
    <source>
        <dbReference type="EMBL" id="KAK5248350.1"/>
    </source>
</evidence>
<evidence type="ECO:0000259" key="2">
    <source>
        <dbReference type="Pfam" id="PF18404"/>
    </source>
</evidence>
<dbReference type="PANTHER" id="PTHR11226:SF0">
    <property type="entry name" value="UDP-GLUCOSE:GLYCOPROTEIN GLUCOSYLTRANSFERASE"/>
    <property type="match status" value="1"/>
</dbReference>
<dbReference type="InterPro" id="IPR040497">
    <property type="entry name" value="Glyco_transf_24"/>
</dbReference>
<comment type="caution">
    <text evidence="3">The sequence shown here is derived from an EMBL/GenBank/DDBJ whole genome shotgun (WGS) entry which is preliminary data.</text>
</comment>
<keyword evidence="4" id="KW-1185">Reference proteome</keyword>
<reference evidence="3 4" key="1">
    <citation type="submission" date="2023-08" db="EMBL/GenBank/DDBJ databases">
        <title>Black Yeasts Isolated from many extreme environments.</title>
        <authorList>
            <person name="Coleine C."/>
            <person name="Stajich J.E."/>
            <person name="Selbmann L."/>
        </authorList>
    </citation>
    <scope>NUCLEOTIDE SEQUENCE [LARGE SCALE GENOMIC DNA]</scope>
    <source>
        <strain evidence="3 4">CCFEE 536</strain>
    </source>
</reference>
<dbReference type="PANTHER" id="PTHR11226">
    <property type="entry name" value="UDP-GLUCOSE GLYCOPROTEIN:GLUCOSYLTRANSFERASE"/>
    <property type="match status" value="1"/>
</dbReference>
<feature type="compositionally biased region" description="Low complexity" evidence="1">
    <location>
        <begin position="105"/>
        <end position="116"/>
    </location>
</feature>
<proteinExistence type="predicted"/>
<organism evidence="3 4">
    <name type="scientific">Cryomyces antarcticus</name>
    <dbReference type="NCBI Taxonomy" id="329879"/>
    <lineage>
        <taxon>Eukaryota</taxon>
        <taxon>Fungi</taxon>
        <taxon>Dikarya</taxon>
        <taxon>Ascomycota</taxon>
        <taxon>Pezizomycotina</taxon>
        <taxon>Dothideomycetes</taxon>
        <taxon>Dothideomycetes incertae sedis</taxon>
        <taxon>Cryomyces</taxon>
    </lineage>
</organism>
<sequence length="150" mass="16853">MYELVTHDLKGAPYGFTPMCDSRTEMEGFRFWKQGYWKNFLRGLPYHISALSMQQSADQGTEVGKARRQVPEWTVYDEEIAALAKRSEKGGVGAGEEAPIAHSSTATGAQQEAEAIGAEEDKTAEYVEHLRDEKSRRLEGSPMPLRRDEL</sequence>
<accession>A0ABR0LVS9</accession>